<gene>
    <name evidence="2" type="ORF">B9M88_04905</name>
</gene>
<evidence type="ECO:0000313" key="3">
    <source>
        <dbReference type="Proteomes" id="UP000195208"/>
    </source>
</evidence>
<reference evidence="2 3" key="1">
    <citation type="submission" date="2017-04" db="EMBL/GenBank/DDBJ databases">
        <title>Staphylococcus agnetis, a potential pathogen in the broiler production.</title>
        <authorList>
            <person name="Poulsen L."/>
        </authorList>
    </citation>
    <scope>NUCLEOTIDE SEQUENCE [LARGE SCALE GENOMIC DNA]</scope>
    <source>
        <strain evidence="2 3">723_310714_2_2_spleen</strain>
    </source>
</reference>
<feature type="transmembrane region" description="Helical" evidence="1">
    <location>
        <begin position="152"/>
        <end position="172"/>
    </location>
</feature>
<feature type="transmembrane region" description="Helical" evidence="1">
    <location>
        <begin position="46"/>
        <end position="69"/>
    </location>
</feature>
<keyword evidence="1" id="KW-1133">Transmembrane helix</keyword>
<protein>
    <submittedName>
        <fullName evidence="2">Peptide ABC transporter permease</fullName>
    </submittedName>
</protein>
<feature type="transmembrane region" description="Helical" evidence="1">
    <location>
        <begin position="209"/>
        <end position="230"/>
    </location>
</feature>
<proteinExistence type="predicted"/>
<comment type="caution">
    <text evidence="2">The sequence shown here is derived from an EMBL/GenBank/DDBJ whole genome shotgun (WGS) entry which is preliminary data.</text>
</comment>
<feature type="transmembrane region" description="Helical" evidence="1">
    <location>
        <begin position="124"/>
        <end position="145"/>
    </location>
</feature>
<evidence type="ECO:0000256" key="1">
    <source>
        <dbReference type="SAM" id="Phobius"/>
    </source>
</evidence>
<keyword evidence="1" id="KW-0472">Membrane</keyword>
<feature type="transmembrane region" description="Helical" evidence="1">
    <location>
        <begin position="12"/>
        <end position="34"/>
    </location>
</feature>
<accession>A0ABX3Z4D0</accession>
<dbReference type="EMBL" id="NEFX01000010">
    <property type="protein sequence ID" value="OTW31273.1"/>
    <property type="molecule type" value="Genomic_DNA"/>
</dbReference>
<evidence type="ECO:0000313" key="2">
    <source>
        <dbReference type="EMBL" id="OTW31273.1"/>
    </source>
</evidence>
<dbReference type="Proteomes" id="UP000195208">
    <property type="component" value="Unassembled WGS sequence"/>
</dbReference>
<organism evidence="2 3">
    <name type="scientific">Staphylococcus agnetis</name>
    <dbReference type="NCBI Taxonomy" id="985762"/>
    <lineage>
        <taxon>Bacteria</taxon>
        <taxon>Bacillati</taxon>
        <taxon>Bacillota</taxon>
        <taxon>Bacilli</taxon>
        <taxon>Bacillales</taxon>
        <taxon>Staphylococcaceae</taxon>
        <taxon>Staphylococcus</taxon>
    </lineage>
</organism>
<keyword evidence="3" id="KW-1185">Reference proteome</keyword>
<keyword evidence="1" id="KW-0812">Transmembrane</keyword>
<sequence length="239" mass="27638">MLEFRKSITNKIFIVLTVIFTFVYLLGYFLPIGIDKVEKLSYGQYFISAYTVATEFGFLLFSFIIAFFINKEYSAKQILFYKLIGENIYSFFYKKILVLFIESLVCIIIGITVISLIFNDFTHYFLLICLFTLIMLQYLLIIGTISIMFSNLLISIAISIVFWITSIIMVAINKSYFGILAPFEASNTMYVHVVNTLNSNEVFITSADIVNLIAFFVILLIINVLILTFCKRRWIRLGL</sequence>
<feature type="transmembrane region" description="Helical" evidence="1">
    <location>
        <begin position="96"/>
        <end position="118"/>
    </location>
</feature>
<dbReference type="RefSeq" id="WP_060552137.1">
    <property type="nucleotide sequence ID" value="NZ_CP009623.1"/>
</dbReference>
<name>A0ABX3Z4D0_9STAP</name>